<keyword evidence="2" id="KW-0808">Transferase</keyword>
<dbReference type="SUPFAM" id="SSF55729">
    <property type="entry name" value="Acyl-CoA N-acyltransferases (Nat)"/>
    <property type="match status" value="1"/>
</dbReference>
<protein>
    <submittedName>
        <fullName evidence="2">GNAT family N-acetyltransferase</fullName>
        <ecNumber evidence="2">2.3.-.-</ecNumber>
    </submittedName>
</protein>
<reference evidence="3" key="1">
    <citation type="journal article" date="2019" name="Int. J. Syst. Evol. Microbiol.">
        <title>The Global Catalogue of Microorganisms (GCM) 10K type strain sequencing project: providing services to taxonomists for standard genome sequencing and annotation.</title>
        <authorList>
            <consortium name="The Broad Institute Genomics Platform"/>
            <consortium name="The Broad Institute Genome Sequencing Center for Infectious Disease"/>
            <person name="Wu L."/>
            <person name="Ma J."/>
        </authorList>
    </citation>
    <scope>NUCLEOTIDE SEQUENCE [LARGE SCALE GENOMIC DNA]</scope>
    <source>
        <strain evidence="3">DT72</strain>
    </source>
</reference>
<gene>
    <name evidence="2" type="ORF">ACFSJG_00595</name>
</gene>
<accession>A0ABW4NXB6</accession>
<dbReference type="PROSITE" id="PS51186">
    <property type="entry name" value="GNAT"/>
    <property type="match status" value="1"/>
</dbReference>
<dbReference type="PANTHER" id="PTHR43441:SF10">
    <property type="entry name" value="ACETYLTRANSFERASE"/>
    <property type="match status" value="1"/>
</dbReference>
<dbReference type="RefSeq" id="WP_378483258.1">
    <property type="nucleotide sequence ID" value="NZ_JBHUFB010000001.1"/>
</dbReference>
<keyword evidence="3" id="KW-1185">Reference proteome</keyword>
<evidence type="ECO:0000259" key="1">
    <source>
        <dbReference type="PROSITE" id="PS51186"/>
    </source>
</evidence>
<feature type="domain" description="N-acetyltransferase" evidence="1">
    <location>
        <begin position="11"/>
        <end position="175"/>
    </location>
</feature>
<dbReference type="Gene3D" id="3.40.630.30">
    <property type="match status" value="1"/>
</dbReference>
<organism evidence="2 3">
    <name type="scientific">Rhodococcus gannanensis</name>
    <dbReference type="NCBI Taxonomy" id="1960308"/>
    <lineage>
        <taxon>Bacteria</taxon>
        <taxon>Bacillati</taxon>
        <taxon>Actinomycetota</taxon>
        <taxon>Actinomycetes</taxon>
        <taxon>Mycobacteriales</taxon>
        <taxon>Nocardiaceae</taxon>
        <taxon>Rhodococcus</taxon>
    </lineage>
</organism>
<proteinExistence type="predicted"/>
<dbReference type="InterPro" id="IPR051908">
    <property type="entry name" value="Ribosomal_N-acetyltransferase"/>
</dbReference>
<dbReference type="InterPro" id="IPR016181">
    <property type="entry name" value="Acyl_CoA_acyltransferase"/>
</dbReference>
<dbReference type="EMBL" id="JBHUFB010000001">
    <property type="protein sequence ID" value="MFD1810699.1"/>
    <property type="molecule type" value="Genomic_DNA"/>
</dbReference>
<evidence type="ECO:0000313" key="2">
    <source>
        <dbReference type="EMBL" id="MFD1810699.1"/>
    </source>
</evidence>
<dbReference type="PANTHER" id="PTHR43441">
    <property type="entry name" value="RIBOSOMAL-PROTEIN-SERINE ACETYLTRANSFERASE"/>
    <property type="match status" value="1"/>
</dbReference>
<comment type="caution">
    <text evidence="2">The sequence shown here is derived from an EMBL/GenBank/DDBJ whole genome shotgun (WGS) entry which is preliminary data.</text>
</comment>
<name>A0ABW4NXB6_9NOCA</name>
<dbReference type="EC" id="2.3.-.-" evidence="2"/>
<dbReference type="Pfam" id="PF13302">
    <property type="entry name" value="Acetyltransf_3"/>
    <property type="match status" value="1"/>
</dbReference>
<dbReference type="GO" id="GO:0016746">
    <property type="term" value="F:acyltransferase activity"/>
    <property type="evidence" value="ECO:0007669"/>
    <property type="project" value="UniProtKB-KW"/>
</dbReference>
<evidence type="ECO:0000313" key="3">
    <source>
        <dbReference type="Proteomes" id="UP001597286"/>
    </source>
</evidence>
<keyword evidence="2" id="KW-0012">Acyltransferase</keyword>
<dbReference type="Proteomes" id="UP001597286">
    <property type="component" value="Unassembled WGS sequence"/>
</dbReference>
<dbReference type="InterPro" id="IPR000182">
    <property type="entry name" value="GNAT_dom"/>
</dbReference>
<sequence length="186" mass="19876">MIVTDLAGPGLALTPPTPSDIDRIAECCTDPAIGRWTTMPVPYERADAETFVRKVVPAGWADRSPTWAVRETGGGPVLGMIGLGALDASAAEVGFWLAPESRGHGILTRALNMVCDFGFRQDTLALGRIEWRAFVGNTASAGVARRVGFRFEGTARSGGVQRGSRRDMWIAALLPDDPREPAAGWP</sequence>